<dbReference type="OrthoDB" id="2756141at2759"/>
<name>A0A5C2RZV5_9APHY</name>
<dbReference type="EMBL" id="ML122287">
    <property type="protein sequence ID" value="RPD56580.1"/>
    <property type="molecule type" value="Genomic_DNA"/>
</dbReference>
<sequence length="366" mass="41333">MLTLLRCRLLNHAYQDLADREIQLDMRSIVSHYVPDAVEFLAALQAHGAVVSGRAALSLFLRDNSLLDKDLEVCVSWGGEEPLHKYVLSSLPVVEVLGPDKIDGICQDSDEGLPSRYTKTFKVLGRRTRYIRVVGCSYASPLGAVNATRHTALMCFFTPSLMGCAYPYLTLRRLALLRPSGAMQWGWHPDSFYEKMQKSDLFNRGFRFSYTASDFVTPPVPPIDVAWDGRPRRPCLRSLFVCGCNVRYWGDRACLMAVLDRSQAWKTLLMTLDEGRGAIFHPWELSGPHVGGWDDGCDRVRNERDDLHVEMGTWDCLMGEAQMFQRPIVFHVAPSFPGDDRVYAPPHDAQHRDAEGDPARAVKKDR</sequence>
<accession>A0A5C2RZV5</accession>
<evidence type="ECO:0000313" key="3">
    <source>
        <dbReference type="Proteomes" id="UP000313359"/>
    </source>
</evidence>
<dbReference type="AlphaFoldDB" id="A0A5C2RZV5"/>
<protein>
    <submittedName>
        <fullName evidence="2">Uncharacterized protein</fullName>
    </submittedName>
</protein>
<gene>
    <name evidence="2" type="ORF">L227DRAFT_614456</name>
</gene>
<dbReference type="Proteomes" id="UP000313359">
    <property type="component" value="Unassembled WGS sequence"/>
</dbReference>
<keyword evidence="3" id="KW-1185">Reference proteome</keyword>
<feature type="region of interest" description="Disordered" evidence="1">
    <location>
        <begin position="341"/>
        <end position="366"/>
    </location>
</feature>
<evidence type="ECO:0000256" key="1">
    <source>
        <dbReference type="SAM" id="MobiDB-lite"/>
    </source>
</evidence>
<reference evidence="2" key="1">
    <citation type="journal article" date="2018" name="Genome Biol. Evol.">
        <title>Genomics and development of Lentinus tigrinus, a white-rot wood-decaying mushroom with dimorphic fruiting bodies.</title>
        <authorList>
            <person name="Wu B."/>
            <person name="Xu Z."/>
            <person name="Knudson A."/>
            <person name="Carlson A."/>
            <person name="Chen N."/>
            <person name="Kovaka S."/>
            <person name="LaButti K."/>
            <person name="Lipzen A."/>
            <person name="Pennachio C."/>
            <person name="Riley R."/>
            <person name="Schakwitz W."/>
            <person name="Umezawa K."/>
            <person name="Ohm R.A."/>
            <person name="Grigoriev I.V."/>
            <person name="Nagy L.G."/>
            <person name="Gibbons J."/>
            <person name="Hibbett D."/>
        </authorList>
    </citation>
    <scope>NUCLEOTIDE SEQUENCE [LARGE SCALE GENOMIC DNA]</scope>
    <source>
        <strain evidence="2">ALCF2SS1-6</strain>
    </source>
</reference>
<proteinExistence type="predicted"/>
<organism evidence="2 3">
    <name type="scientific">Lentinus tigrinus ALCF2SS1-6</name>
    <dbReference type="NCBI Taxonomy" id="1328759"/>
    <lineage>
        <taxon>Eukaryota</taxon>
        <taxon>Fungi</taxon>
        <taxon>Dikarya</taxon>
        <taxon>Basidiomycota</taxon>
        <taxon>Agaricomycotina</taxon>
        <taxon>Agaricomycetes</taxon>
        <taxon>Polyporales</taxon>
        <taxon>Polyporaceae</taxon>
        <taxon>Lentinus</taxon>
    </lineage>
</organism>
<evidence type="ECO:0000313" key="2">
    <source>
        <dbReference type="EMBL" id="RPD56580.1"/>
    </source>
</evidence>